<accession>A0A4Y8UL32</accession>
<dbReference type="AlphaFoldDB" id="A0A4Y8UL32"/>
<comment type="caution">
    <text evidence="2">The sequence shown here is derived from an EMBL/GenBank/DDBJ whole genome shotgun (WGS) entry which is preliminary data.</text>
</comment>
<evidence type="ECO:0000259" key="1">
    <source>
        <dbReference type="Pfam" id="PF01882"/>
    </source>
</evidence>
<sequence>MARYNAATAVNSATYAEIATLIQLRHAAAQLRHFPKINAKAQLAGGQRSRFRGRGMDFDEVRLYQPGDDIRAIDWRVTARTQVPHTKLYREEKERPIVIVTDLRPTMLFGSCALKSVLACEAAALLCWAGLAANDQVGGIVAGAEQQWEVRPRRSAHSALNYLHRLSEASAALSQGTEPSGQPALTLEALLAETKKIVKPGSSLFILSDFTDIDQDCQKHLAELCRHADLTLLAVSDPLEHTLPERGRFTVADQQQSINFNAADAQLRQRFREARSQQQALLDNVVERHRAALLQLSTAEPALSPLGRAYGRAARSRR</sequence>
<proteinExistence type="predicted"/>
<dbReference type="PANTHER" id="PTHR33608:SF12">
    <property type="entry name" value="DUF58 DOMAIN-CONTAINING PROTEIN"/>
    <property type="match status" value="1"/>
</dbReference>
<dbReference type="Pfam" id="PF01882">
    <property type="entry name" value="DUF58"/>
    <property type="match status" value="1"/>
</dbReference>
<dbReference type="EMBL" id="SPIA01000001">
    <property type="protein sequence ID" value="TFH69178.1"/>
    <property type="molecule type" value="Genomic_DNA"/>
</dbReference>
<name>A0A4Y8UL32_9GAMM</name>
<dbReference type="InterPro" id="IPR002881">
    <property type="entry name" value="DUF58"/>
</dbReference>
<dbReference type="PANTHER" id="PTHR33608">
    <property type="entry name" value="BLL2464 PROTEIN"/>
    <property type="match status" value="1"/>
</dbReference>
<dbReference type="Proteomes" id="UP000298133">
    <property type="component" value="Unassembled WGS sequence"/>
</dbReference>
<organism evidence="2 3">
    <name type="scientific">Gammaproteobacteria bacterium LSUCC0057</name>
    <dbReference type="NCBI Taxonomy" id="2559237"/>
    <lineage>
        <taxon>Bacteria</taxon>
        <taxon>Pseudomonadati</taxon>
        <taxon>Pseudomonadota</taxon>
        <taxon>Gammaproteobacteria</taxon>
        <taxon>Cellvibrionales</taxon>
        <taxon>Porticoccaceae</taxon>
        <taxon>SAR92 clade</taxon>
    </lineage>
</organism>
<evidence type="ECO:0000313" key="3">
    <source>
        <dbReference type="Proteomes" id="UP000298133"/>
    </source>
</evidence>
<protein>
    <submittedName>
        <fullName evidence="2">DUF58 domain-containing protein</fullName>
    </submittedName>
</protein>
<feature type="domain" description="DUF58" evidence="1">
    <location>
        <begin position="60"/>
        <end position="279"/>
    </location>
</feature>
<evidence type="ECO:0000313" key="2">
    <source>
        <dbReference type="EMBL" id="TFH69178.1"/>
    </source>
</evidence>
<dbReference type="OrthoDB" id="9776116at2"/>
<gene>
    <name evidence="2" type="ORF">E3W66_04435</name>
</gene>
<reference evidence="2 3" key="1">
    <citation type="submission" date="2019-03" db="EMBL/GenBank/DDBJ databases">
        <title>Draft genome of Gammaproteobacteria bacterium LSUCC0057, a member of the SAR92 clade.</title>
        <authorList>
            <person name="Lanclos V.C."/>
            <person name="Doiron C."/>
            <person name="Henson M.W."/>
            <person name="Thrash J.C."/>
        </authorList>
    </citation>
    <scope>NUCLEOTIDE SEQUENCE [LARGE SCALE GENOMIC DNA]</scope>
    <source>
        <strain evidence="2 3">LSUCC0057</strain>
    </source>
</reference>
<keyword evidence="3" id="KW-1185">Reference proteome</keyword>